<dbReference type="Gene3D" id="2.60.120.620">
    <property type="entry name" value="q2cbj1_9rhob like domain"/>
    <property type="match status" value="1"/>
</dbReference>
<evidence type="ECO:0000256" key="2">
    <source>
        <dbReference type="ARBA" id="ARBA00022723"/>
    </source>
</evidence>
<gene>
    <name evidence="10" type="ORF">M8231_01625</name>
</gene>
<proteinExistence type="predicted"/>
<keyword evidence="3" id="KW-0256">Endoplasmic reticulum</keyword>
<comment type="cofactor">
    <cofactor evidence="1">
        <name>L-ascorbate</name>
        <dbReference type="ChEBI" id="CHEBI:38290"/>
    </cofactor>
</comment>
<dbReference type="RefSeq" id="WP_250202110.1">
    <property type="nucleotide sequence ID" value="NZ_CP097649.1"/>
</dbReference>
<protein>
    <submittedName>
        <fullName evidence="10">2OG-Fe(II) oxygenase</fullName>
    </submittedName>
</protein>
<sequence>MTAPVTEPLDPLALHARARDGDVKAQIALSAIFDREGRHDVALGWLQQAAAGGSLEAETALGSRLLVGRAAPFAPAQGAERIHRAAEMGGVEAAMRAAVLLLRGLGRPPSGDAALDLLLSAALKDNVDASAQLAVLANDEDLLARVDRGAPLSEDRLKRARRAIDLPAWLGPPTPAEISETPRIRIFSDFLPPLACLWIRRRADRKLDVLRVYDAEAGGVRTDGIRTSRGAGFGLLDTDVVLTLVAARMAVASGLRLETFEPANVLNYQVGQQYRPHYDYLDPAAPALAEALHRQGQRTATFLAYLNDGYAGGETAFPRLEWDFKAKAGDALLFFNVDLDGRPVERSLHAGLPPTDGEKWVLSQWIRDRAQPLI</sequence>
<evidence type="ECO:0000259" key="9">
    <source>
        <dbReference type="PROSITE" id="PS51471"/>
    </source>
</evidence>
<keyword evidence="7" id="KW-0408">Iron</keyword>
<reference evidence="10" key="1">
    <citation type="submission" date="2022-05" db="EMBL/GenBank/DDBJ databases">
        <title>Brevundimonas albigilva TT17 genome sequence.</title>
        <authorList>
            <person name="Lee K."/>
            <person name="Son H."/>
        </authorList>
    </citation>
    <scope>NUCLEOTIDE SEQUENCE</scope>
    <source>
        <strain evidence="10">TT17</strain>
    </source>
</reference>
<dbReference type="SUPFAM" id="SSF81901">
    <property type="entry name" value="HCP-like"/>
    <property type="match status" value="1"/>
</dbReference>
<keyword evidence="4" id="KW-0847">Vitamin C</keyword>
<dbReference type="PANTHER" id="PTHR10869:SF246">
    <property type="entry name" value="TRANSMEMBRANE PROLYL 4-HYDROXYLASE"/>
    <property type="match status" value="1"/>
</dbReference>
<name>A0ABY4SLC0_9CAUL</name>
<keyword evidence="6" id="KW-0560">Oxidoreductase</keyword>
<dbReference type="PANTHER" id="PTHR10869">
    <property type="entry name" value="PROLYL 4-HYDROXYLASE ALPHA SUBUNIT"/>
    <property type="match status" value="1"/>
</dbReference>
<organism evidence="10 11">
    <name type="scientific">Brevundimonas albigilva</name>
    <dbReference type="NCBI Taxonomy" id="1312364"/>
    <lineage>
        <taxon>Bacteria</taxon>
        <taxon>Pseudomonadati</taxon>
        <taxon>Pseudomonadota</taxon>
        <taxon>Alphaproteobacteria</taxon>
        <taxon>Caulobacterales</taxon>
        <taxon>Caulobacteraceae</taxon>
        <taxon>Brevundimonas</taxon>
    </lineage>
</organism>
<dbReference type="InterPro" id="IPR005123">
    <property type="entry name" value="Oxoglu/Fe-dep_dioxygenase_dom"/>
</dbReference>
<dbReference type="Gene3D" id="1.25.40.10">
    <property type="entry name" value="Tetratricopeptide repeat domain"/>
    <property type="match status" value="1"/>
</dbReference>
<feature type="domain" description="Fe2OG dioxygenase" evidence="9">
    <location>
        <begin position="259"/>
        <end position="368"/>
    </location>
</feature>
<evidence type="ECO:0000256" key="3">
    <source>
        <dbReference type="ARBA" id="ARBA00022824"/>
    </source>
</evidence>
<dbReference type="EMBL" id="CP097649">
    <property type="protein sequence ID" value="URI15725.1"/>
    <property type="molecule type" value="Genomic_DNA"/>
</dbReference>
<evidence type="ECO:0000256" key="4">
    <source>
        <dbReference type="ARBA" id="ARBA00022896"/>
    </source>
</evidence>
<evidence type="ECO:0000256" key="8">
    <source>
        <dbReference type="ARBA" id="ARBA00023180"/>
    </source>
</evidence>
<dbReference type="InterPro" id="IPR044862">
    <property type="entry name" value="Pro_4_hyd_alph_FE2OG_OXY"/>
</dbReference>
<dbReference type="Pfam" id="PF13640">
    <property type="entry name" value="2OG-FeII_Oxy_3"/>
    <property type="match status" value="1"/>
</dbReference>
<dbReference type="Proteomes" id="UP001055429">
    <property type="component" value="Chromosome"/>
</dbReference>
<dbReference type="InterPro" id="IPR006620">
    <property type="entry name" value="Pro_4_hyd_alph"/>
</dbReference>
<keyword evidence="2" id="KW-0479">Metal-binding</keyword>
<dbReference type="InterPro" id="IPR045054">
    <property type="entry name" value="P4HA-like"/>
</dbReference>
<dbReference type="SMART" id="SM00702">
    <property type="entry name" value="P4Hc"/>
    <property type="match status" value="1"/>
</dbReference>
<keyword evidence="5" id="KW-0223">Dioxygenase</keyword>
<keyword evidence="11" id="KW-1185">Reference proteome</keyword>
<evidence type="ECO:0000256" key="6">
    <source>
        <dbReference type="ARBA" id="ARBA00023002"/>
    </source>
</evidence>
<evidence type="ECO:0000256" key="5">
    <source>
        <dbReference type="ARBA" id="ARBA00022964"/>
    </source>
</evidence>
<evidence type="ECO:0000256" key="7">
    <source>
        <dbReference type="ARBA" id="ARBA00023004"/>
    </source>
</evidence>
<keyword evidence="8" id="KW-0325">Glycoprotein</keyword>
<dbReference type="InterPro" id="IPR011990">
    <property type="entry name" value="TPR-like_helical_dom_sf"/>
</dbReference>
<dbReference type="PROSITE" id="PS51471">
    <property type="entry name" value="FE2OG_OXY"/>
    <property type="match status" value="1"/>
</dbReference>
<accession>A0ABY4SLC0</accession>
<evidence type="ECO:0000313" key="11">
    <source>
        <dbReference type="Proteomes" id="UP001055429"/>
    </source>
</evidence>
<evidence type="ECO:0000313" key="10">
    <source>
        <dbReference type="EMBL" id="URI15725.1"/>
    </source>
</evidence>
<evidence type="ECO:0000256" key="1">
    <source>
        <dbReference type="ARBA" id="ARBA00001961"/>
    </source>
</evidence>